<organism evidence="2">
    <name type="scientific">Manihot esculenta</name>
    <name type="common">Cassava</name>
    <name type="synonym">Jatropha manihot</name>
    <dbReference type="NCBI Taxonomy" id="3983"/>
    <lineage>
        <taxon>Eukaryota</taxon>
        <taxon>Viridiplantae</taxon>
        <taxon>Streptophyta</taxon>
        <taxon>Embryophyta</taxon>
        <taxon>Tracheophyta</taxon>
        <taxon>Spermatophyta</taxon>
        <taxon>Magnoliopsida</taxon>
        <taxon>eudicotyledons</taxon>
        <taxon>Gunneridae</taxon>
        <taxon>Pentapetalae</taxon>
        <taxon>rosids</taxon>
        <taxon>fabids</taxon>
        <taxon>Malpighiales</taxon>
        <taxon>Euphorbiaceae</taxon>
        <taxon>Crotonoideae</taxon>
        <taxon>Manihoteae</taxon>
        <taxon>Manihot</taxon>
    </lineage>
</organism>
<gene>
    <name evidence="2" type="ORF">MANES_05G091000</name>
</gene>
<evidence type="ECO:0000313" key="2">
    <source>
        <dbReference type="EMBL" id="OAY49875.1"/>
    </source>
</evidence>
<keyword evidence="1" id="KW-0812">Transmembrane</keyword>
<keyword evidence="1" id="KW-0472">Membrane</keyword>
<dbReference type="AlphaFoldDB" id="A0A2C9VUN9"/>
<proteinExistence type="predicted"/>
<evidence type="ECO:0000256" key="1">
    <source>
        <dbReference type="SAM" id="Phobius"/>
    </source>
</evidence>
<sequence>MNSGKFDLLGYSDVKMYVLVYSCFEFGEQYGVFLFSFYFRALN</sequence>
<reference evidence="2" key="1">
    <citation type="submission" date="2016-02" db="EMBL/GenBank/DDBJ databases">
        <title>WGS assembly of Manihot esculenta.</title>
        <authorList>
            <person name="Bredeson J.V."/>
            <person name="Prochnik S.E."/>
            <person name="Lyons J.B."/>
            <person name="Schmutz J."/>
            <person name="Grimwood J."/>
            <person name="Vrebalov J."/>
            <person name="Bart R.S."/>
            <person name="Amuge T."/>
            <person name="Ferguson M.E."/>
            <person name="Green R."/>
            <person name="Putnam N."/>
            <person name="Stites J."/>
            <person name="Rounsley S."/>
            <person name="Rokhsar D.S."/>
        </authorList>
    </citation>
    <scope>NUCLEOTIDE SEQUENCE [LARGE SCALE GENOMIC DNA]</scope>
    <source>
        <tissue evidence="2">Leaf</tissue>
    </source>
</reference>
<feature type="transmembrane region" description="Helical" evidence="1">
    <location>
        <begin position="16"/>
        <end position="39"/>
    </location>
</feature>
<accession>A0A2C9VUN9</accession>
<name>A0A2C9VUN9_MANES</name>
<protein>
    <submittedName>
        <fullName evidence="2">Uncharacterized protein</fullName>
    </submittedName>
</protein>
<dbReference type="EMBL" id="CM004391">
    <property type="protein sequence ID" value="OAY49875.1"/>
    <property type="molecule type" value="Genomic_DNA"/>
</dbReference>
<keyword evidence="1" id="KW-1133">Transmembrane helix</keyword>